<evidence type="ECO:0000256" key="5">
    <source>
        <dbReference type="ARBA" id="ARBA00022729"/>
    </source>
</evidence>
<feature type="region of interest" description="Disordered" evidence="9">
    <location>
        <begin position="1"/>
        <end position="47"/>
    </location>
</feature>
<dbReference type="GO" id="GO:0020037">
    <property type="term" value="F:heme binding"/>
    <property type="evidence" value="ECO:0007669"/>
    <property type="project" value="InterPro"/>
</dbReference>
<dbReference type="GO" id="GO:0046872">
    <property type="term" value="F:metal ion binding"/>
    <property type="evidence" value="ECO:0007669"/>
    <property type="project" value="UniProtKB-KW"/>
</dbReference>
<dbReference type="InterPro" id="IPR036426">
    <property type="entry name" value="Bulb-type_lectin_dom_sf"/>
</dbReference>
<dbReference type="GO" id="GO:0004601">
    <property type="term" value="F:peroxidase activity"/>
    <property type="evidence" value="ECO:0007669"/>
    <property type="project" value="UniProtKB-KW"/>
</dbReference>
<feature type="compositionally biased region" description="Basic and acidic residues" evidence="9">
    <location>
        <begin position="363"/>
        <end position="380"/>
    </location>
</feature>
<dbReference type="InterPro" id="IPR001480">
    <property type="entry name" value="Bulb-type_lectin_dom"/>
</dbReference>
<keyword evidence="3" id="KW-0349">Heme</keyword>
<dbReference type="NCBIfam" id="TIGR01413">
    <property type="entry name" value="Dyp_perox_fam"/>
    <property type="match status" value="1"/>
</dbReference>
<feature type="region of interest" description="Disordered" evidence="9">
    <location>
        <begin position="362"/>
        <end position="383"/>
    </location>
</feature>
<feature type="compositionally biased region" description="Low complexity" evidence="9">
    <location>
        <begin position="15"/>
        <end position="25"/>
    </location>
</feature>
<evidence type="ECO:0000256" key="6">
    <source>
        <dbReference type="ARBA" id="ARBA00023002"/>
    </source>
</evidence>
<evidence type="ECO:0000256" key="7">
    <source>
        <dbReference type="ARBA" id="ARBA00023004"/>
    </source>
</evidence>
<dbReference type="RefSeq" id="WP_093839594.1">
    <property type="nucleotide sequence ID" value="NZ_FOLM01000008.1"/>
</dbReference>
<sequence>MTHATPSPGPGTTGTGTATATTALPRQPGDAVHPADHRPADPGLPLRESTEIQGDIIAGFKKDHAQFLFLRFGELPPARRWLNLLRHRIATTLDVSLYNEEFRRGHAITGGADPERKKAIWRCVSFTAAGLRFLTGDPALFGDCDAPALVAFREGSAVRAGRLGDTGVDAPEHWLFSDGARDAEHTVHAVLTLAADEAEDLRSTLSWERKDAASHQIAILFEQDGATLPGTRRGREHFGFKDGVSEPAVRGFDEPDPGHPHWKRDRPGTRLIPAGEFVIGHERVQPRGGDGPLPAAPELPGWMTNGSFQVVRRLGQDVPGWWAQITEQLQVLKEQRVVPAGTTVEWLAARLVGRWRSGVPVHKSPDADRPANADLSRDNDISYANDPEGRITPLFSHLRKTSPRDGLRLHPDSAEFEKEATNLDGRRIIRRGIPYGEPFDPAAGEKNGPDAPRGLVFVCYQSDLVAQFEFIQEGWIEAKDFPHRSPSVGRDPLCGSDTTVAFPDSEDLGTKGTVPLRFRQFVRTEGSVYAFCPSLHALEKLADGTLLEEGDRVIRAPFTLNAGDPPLSSGKAQLRLQADGNLTVHNEHQELVWESHTGGNGGVRLTLQADGRLAIRNAFDELLWTKPARPVPGSVLVIRADGNVALTTEEGQVLWDTDTAH</sequence>
<dbReference type="InterPro" id="IPR006314">
    <property type="entry name" value="Dyp_peroxidase"/>
</dbReference>
<dbReference type="GO" id="GO:0005829">
    <property type="term" value="C:cytosol"/>
    <property type="evidence" value="ECO:0007669"/>
    <property type="project" value="TreeGrafter"/>
</dbReference>
<dbReference type="Gene3D" id="2.90.10.10">
    <property type="entry name" value="Bulb-type lectin domain"/>
    <property type="match status" value="1"/>
</dbReference>
<keyword evidence="12" id="KW-1185">Reference proteome</keyword>
<dbReference type="SUPFAM" id="SSF51110">
    <property type="entry name" value="alpha-D-mannose-specific plant lectins"/>
    <property type="match status" value="1"/>
</dbReference>
<evidence type="ECO:0000256" key="9">
    <source>
        <dbReference type="SAM" id="MobiDB-lite"/>
    </source>
</evidence>
<dbReference type="PROSITE" id="PS50927">
    <property type="entry name" value="BULB_LECTIN"/>
    <property type="match status" value="1"/>
</dbReference>
<evidence type="ECO:0000256" key="8">
    <source>
        <dbReference type="ARBA" id="ARBA00025737"/>
    </source>
</evidence>
<evidence type="ECO:0000256" key="3">
    <source>
        <dbReference type="ARBA" id="ARBA00022617"/>
    </source>
</evidence>
<protein>
    <submittedName>
        <fullName evidence="11">Dyp-type peroxidase family</fullName>
    </submittedName>
</protein>
<keyword evidence="5" id="KW-0732">Signal</keyword>
<dbReference type="AlphaFoldDB" id="A0A1I1NY45"/>
<dbReference type="InterPro" id="IPR048328">
    <property type="entry name" value="Dyp_perox_C"/>
</dbReference>
<feature type="domain" description="Bulb-type lectin" evidence="10">
    <location>
        <begin position="551"/>
        <end position="659"/>
    </location>
</feature>
<accession>A0A1I1NY45</accession>
<dbReference type="PROSITE" id="PS51404">
    <property type="entry name" value="DYP_PEROXIDASE"/>
    <property type="match status" value="1"/>
</dbReference>
<evidence type="ECO:0000313" key="11">
    <source>
        <dbReference type="EMBL" id="SFD02385.1"/>
    </source>
</evidence>
<dbReference type="STRING" id="910347.SAMN05421773_108226"/>
<comment type="cofactor">
    <cofactor evidence="1">
        <name>heme b</name>
        <dbReference type="ChEBI" id="CHEBI:60344"/>
    </cofactor>
</comment>
<proteinExistence type="inferred from homology"/>
<dbReference type="PANTHER" id="PTHR30521">
    <property type="entry name" value="DEFERROCHELATASE/PEROXIDASE"/>
    <property type="match status" value="1"/>
</dbReference>
<dbReference type="SUPFAM" id="SSF54909">
    <property type="entry name" value="Dimeric alpha+beta barrel"/>
    <property type="match status" value="1"/>
</dbReference>
<organism evidence="11 12">
    <name type="scientific">Streptomyces aidingensis</name>
    <dbReference type="NCBI Taxonomy" id="910347"/>
    <lineage>
        <taxon>Bacteria</taxon>
        <taxon>Bacillati</taxon>
        <taxon>Actinomycetota</taxon>
        <taxon>Actinomycetes</taxon>
        <taxon>Kitasatosporales</taxon>
        <taxon>Streptomycetaceae</taxon>
        <taxon>Streptomyces</taxon>
    </lineage>
</organism>
<dbReference type="PANTHER" id="PTHR30521:SF4">
    <property type="entry name" value="DEFERROCHELATASE"/>
    <property type="match status" value="1"/>
</dbReference>
<keyword evidence="4" id="KW-0479">Metal-binding</keyword>
<keyword evidence="6" id="KW-0560">Oxidoreductase</keyword>
<evidence type="ECO:0000256" key="4">
    <source>
        <dbReference type="ARBA" id="ARBA00022723"/>
    </source>
</evidence>
<feature type="region of interest" description="Disordered" evidence="9">
    <location>
        <begin position="238"/>
        <end position="267"/>
    </location>
</feature>
<dbReference type="InterPro" id="IPR049509">
    <property type="entry name" value="DyP_N"/>
</dbReference>
<dbReference type="EMBL" id="FOLM01000008">
    <property type="protein sequence ID" value="SFD02385.1"/>
    <property type="molecule type" value="Genomic_DNA"/>
</dbReference>
<evidence type="ECO:0000256" key="2">
    <source>
        <dbReference type="ARBA" id="ARBA00022559"/>
    </source>
</evidence>
<gene>
    <name evidence="11" type="ORF">SAMN05421773_108226</name>
</gene>
<dbReference type="InterPro" id="IPR011008">
    <property type="entry name" value="Dimeric_a/b-barrel"/>
</dbReference>
<evidence type="ECO:0000313" key="12">
    <source>
        <dbReference type="Proteomes" id="UP000199207"/>
    </source>
</evidence>
<reference evidence="11 12" key="1">
    <citation type="submission" date="2016-10" db="EMBL/GenBank/DDBJ databases">
        <authorList>
            <person name="de Groot N.N."/>
        </authorList>
    </citation>
    <scope>NUCLEOTIDE SEQUENCE [LARGE SCALE GENOMIC DNA]</scope>
    <source>
        <strain evidence="11 12">CGMCC 4.5739</strain>
    </source>
</reference>
<evidence type="ECO:0000256" key="1">
    <source>
        <dbReference type="ARBA" id="ARBA00001970"/>
    </source>
</evidence>
<dbReference type="OrthoDB" id="236246at2"/>
<evidence type="ECO:0000259" key="10">
    <source>
        <dbReference type="PROSITE" id="PS50927"/>
    </source>
</evidence>
<dbReference type="Pfam" id="PF21105">
    <property type="entry name" value="DyP_N"/>
    <property type="match status" value="1"/>
</dbReference>
<dbReference type="SMART" id="SM00108">
    <property type="entry name" value="B_lectin"/>
    <property type="match status" value="1"/>
</dbReference>
<keyword evidence="7" id="KW-0408">Iron</keyword>
<dbReference type="Proteomes" id="UP000199207">
    <property type="component" value="Unassembled WGS sequence"/>
</dbReference>
<comment type="similarity">
    <text evidence="8">Belongs to the DyP-type peroxidase family.</text>
</comment>
<keyword evidence="2 11" id="KW-0575">Peroxidase</keyword>
<name>A0A1I1NY45_9ACTN</name>
<dbReference type="Pfam" id="PF20628">
    <property type="entry name" value="Dyp_perox_C"/>
    <property type="match status" value="1"/>
</dbReference>